<dbReference type="InterPro" id="IPR023333">
    <property type="entry name" value="Proteasome_suB-type"/>
</dbReference>
<reference evidence="2 3" key="1">
    <citation type="submission" date="2019-04" db="EMBL/GenBank/DDBJ databases">
        <authorList>
            <person name="Alioto T."/>
            <person name="Alioto T."/>
        </authorList>
    </citation>
    <scope>NUCLEOTIDE SEQUENCE [LARGE SCALE GENOMIC DNA]</scope>
</reference>
<evidence type="ECO:0000313" key="3">
    <source>
        <dbReference type="Proteomes" id="UP000335636"/>
    </source>
</evidence>
<dbReference type="PANTHER" id="PTHR32194:SF10">
    <property type="entry name" value="PROTEASOME SUBUNIT BETA TYPE-3"/>
    <property type="match status" value="1"/>
</dbReference>
<dbReference type="EMBL" id="CABDUW010001432">
    <property type="protein sequence ID" value="VTJ81480.1"/>
    <property type="molecule type" value="Genomic_DNA"/>
</dbReference>
<dbReference type="AlphaFoldDB" id="A0A5E4CJJ4"/>
<dbReference type="PANTHER" id="PTHR32194">
    <property type="entry name" value="METALLOPROTEASE TLDD"/>
    <property type="match status" value="1"/>
</dbReference>
<sequence>MKEKNCVAIAADRCFRGIQVQIMTMDFQKIFPMGDRLYIGLAGLTTDVQTVAHTSSSS</sequence>
<dbReference type="GO" id="GO:0005839">
    <property type="term" value="C:proteasome core complex"/>
    <property type="evidence" value="ECO:0007669"/>
    <property type="project" value="InterPro"/>
</dbReference>
<name>A0A5E4CJJ4_MARMO</name>
<dbReference type="SUPFAM" id="SSF56235">
    <property type="entry name" value="N-terminal nucleophile aminohydrolases (Ntn hydrolases)"/>
    <property type="match status" value="1"/>
</dbReference>
<protein>
    <submittedName>
        <fullName evidence="2">Uncharacterized protein</fullName>
    </submittedName>
</protein>
<dbReference type="EMBL" id="WJEC01001354">
    <property type="protein sequence ID" value="KAF7479038.1"/>
    <property type="molecule type" value="Genomic_DNA"/>
</dbReference>
<evidence type="ECO:0000313" key="2">
    <source>
        <dbReference type="EMBL" id="VTJ81480.1"/>
    </source>
</evidence>
<accession>A0A5E4CJJ4</accession>
<evidence type="ECO:0000313" key="1">
    <source>
        <dbReference type="EMBL" id="KAF7479038.1"/>
    </source>
</evidence>
<dbReference type="GO" id="GO:0005737">
    <property type="term" value="C:cytoplasm"/>
    <property type="evidence" value="ECO:0007669"/>
    <property type="project" value="TreeGrafter"/>
</dbReference>
<organism evidence="2 3">
    <name type="scientific">Marmota monax</name>
    <name type="common">Woodchuck</name>
    <dbReference type="NCBI Taxonomy" id="9995"/>
    <lineage>
        <taxon>Eukaryota</taxon>
        <taxon>Metazoa</taxon>
        <taxon>Chordata</taxon>
        <taxon>Craniata</taxon>
        <taxon>Vertebrata</taxon>
        <taxon>Euteleostomi</taxon>
        <taxon>Mammalia</taxon>
        <taxon>Eutheria</taxon>
        <taxon>Euarchontoglires</taxon>
        <taxon>Glires</taxon>
        <taxon>Rodentia</taxon>
        <taxon>Sciuromorpha</taxon>
        <taxon>Sciuridae</taxon>
        <taxon>Xerinae</taxon>
        <taxon>Marmotini</taxon>
        <taxon>Marmota</taxon>
    </lineage>
</organism>
<proteinExistence type="predicted"/>
<dbReference type="InterPro" id="IPR001353">
    <property type="entry name" value="Proteasome_sua/b"/>
</dbReference>
<dbReference type="Proteomes" id="UP000662637">
    <property type="component" value="Unassembled WGS sequence"/>
</dbReference>
<dbReference type="Pfam" id="PF00227">
    <property type="entry name" value="Proteasome"/>
    <property type="match status" value="1"/>
</dbReference>
<dbReference type="Gene3D" id="3.60.20.10">
    <property type="entry name" value="Glutamine Phosphoribosylpyrophosphate, subunit 1, domain 1"/>
    <property type="match status" value="1"/>
</dbReference>
<dbReference type="GO" id="GO:0051603">
    <property type="term" value="P:proteolysis involved in protein catabolic process"/>
    <property type="evidence" value="ECO:0007669"/>
    <property type="project" value="InterPro"/>
</dbReference>
<dbReference type="InterPro" id="IPR029055">
    <property type="entry name" value="Ntn_hydrolases_N"/>
</dbReference>
<dbReference type="Proteomes" id="UP000335636">
    <property type="component" value="Unassembled WGS sequence"/>
</dbReference>
<gene>
    <name evidence="1" type="ORF">GHT09_009839</name>
    <name evidence="2" type="ORF">MONAX_5E046931</name>
</gene>
<reference evidence="1" key="2">
    <citation type="submission" date="2020-08" db="EMBL/GenBank/DDBJ databases">
        <authorList>
            <person name="Shumante A."/>
            <person name="Zimin A.V."/>
            <person name="Puiu D."/>
            <person name="Salzberg S.L."/>
        </authorList>
    </citation>
    <scope>NUCLEOTIDE SEQUENCE</scope>
    <source>
        <strain evidence="1">WC2-LM</strain>
        <tissue evidence="1">Liver</tissue>
    </source>
</reference>
<keyword evidence="3" id="KW-1185">Reference proteome</keyword>